<name>A0ABU7KW71_9ACTN</name>
<dbReference type="RefSeq" id="WP_330159893.1">
    <property type="nucleotide sequence ID" value="NZ_BAAAJA010000019.1"/>
</dbReference>
<accession>A0ABU7KW71</accession>
<evidence type="ECO:0000313" key="1">
    <source>
        <dbReference type="EMBL" id="MEE2052902.1"/>
    </source>
</evidence>
<organism evidence="1 2">
    <name type="scientific">Nocardiopsis tropica</name>
    <dbReference type="NCBI Taxonomy" id="109330"/>
    <lineage>
        <taxon>Bacteria</taxon>
        <taxon>Bacillati</taxon>
        <taxon>Actinomycetota</taxon>
        <taxon>Actinomycetes</taxon>
        <taxon>Streptosporangiales</taxon>
        <taxon>Nocardiopsidaceae</taxon>
        <taxon>Nocardiopsis</taxon>
    </lineage>
</organism>
<proteinExistence type="predicted"/>
<gene>
    <name evidence="1" type="ORF">Q8A49_20585</name>
</gene>
<dbReference type="EMBL" id="JAUUCC010000056">
    <property type="protein sequence ID" value="MEE2052902.1"/>
    <property type="molecule type" value="Genomic_DNA"/>
</dbReference>
<evidence type="ECO:0000313" key="2">
    <source>
        <dbReference type="Proteomes" id="UP001348641"/>
    </source>
</evidence>
<reference evidence="1 2" key="1">
    <citation type="submission" date="2023-07" db="EMBL/GenBank/DDBJ databases">
        <authorList>
            <person name="Girao M."/>
            <person name="Carvalho M.F."/>
        </authorList>
    </citation>
    <scope>NUCLEOTIDE SEQUENCE [LARGE SCALE GENOMIC DNA]</scope>
    <source>
        <strain evidence="1 2">66/93</strain>
    </source>
</reference>
<dbReference type="Proteomes" id="UP001348641">
    <property type="component" value="Unassembled WGS sequence"/>
</dbReference>
<comment type="caution">
    <text evidence="1">The sequence shown here is derived from an EMBL/GenBank/DDBJ whole genome shotgun (WGS) entry which is preliminary data.</text>
</comment>
<sequence length="59" mass="6484">MLELIGDVSGSVDVSIWVGRDGFPMRLDFSDEKADVSMVFSELGETSFEIPGEDEITDL</sequence>
<protein>
    <submittedName>
        <fullName evidence="1">Uncharacterized protein</fullName>
    </submittedName>
</protein>